<dbReference type="Pfam" id="PF13715">
    <property type="entry name" value="CarbopepD_reg_2"/>
    <property type="match status" value="1"/>
</dbReference>
<gene>
    <name evidence="5" type="ORF">SAMN05421820_108165</name>
</gene>
<dbReference type="SUPFAM" id="SSF56935">
    <property type="entry name" value="Porins"/>
    <property type="match status" value="1"/>
</dbReference>
<keyword evidence="6" id="KW-1185">Reference proteome</keyword>
<dbReference type="InterPro" id="IPR037066">
    <property type="entry name" value="Plug_dom_sf"/>
</dbReference>
<keyword evidence="1" id="KW-1134">Transmembrane beta strand</keyword>
<dbReference type="NCBIfam" id="TIGR04057">
    <property type="entry name" value="SusC_RagA_signa"/>
    <property type="match status" value="1"/>
</dbReference>
<proteinExistence type="inferred from homology"/>
<dbReference type="InterPro" id="IPR012910">
    <property type="entry name" value="Plug_dom"/>
</dbReference>
<dbReference type="EMBL" id="FNGY01000008">
    <property type="protein sequence ID" value="SDN59193.1"/>
    <property type="molecule type" value="Genomic_DNA"/>
</dbReference>
<keyword evidence="1" id="KW-0812">Transmembrane</keyword>
<dbReference type="Pfam" id="PF07715">
    <property type="entry name" value="Plug"/>
    <property type="match status" value="1"/>
</dbReference>
<dbReference type="InterPro" id="IPR018247">
    <property type="entry name" value="EF_Hand_1_Ca_BS"/>
</dbReference>
<dbReference type="Gene3D" id="2.60.40.1120">
    <property type="entry name" value="Carboxypeptidase-like, regulatory domain"/>
    <property type="match status" value="1"/>
</dbReference>
<keyword evidence="1" id="KW-0998">Cell outer membrane</keyword>
<dbReference type="PROSITE" id="PS52016">
    <property type="entry name" value="TONB_DEPENDENT_REC_3"/>
    <property type="match status" value="1"/>
</dbReference>
<dbReference type="NCBIfam" id="TIGR04056">
    <property type="entry name" value="OMP_RagA_SusC"/>
    <property type="match status" value="1"/>
</dbReference>
<dbReference type="Proteomes" id="UP000183200">
    <property type="component" value="Unassembled WGS sequence"/>
</dbReference>
<evidence type="ECO:0000256" key="1">
    <source>
        <dbReference type="PROSITE-ProRule" id="PRU01360"/>
    </source>
</evidence>
<dbReference type="PROSITE" id="PS00018">
    <property type="entry name" value="EF_HAND_1"/>
    <property type="match status" value="1"/>
</dbReference>
<dbReference type="InterPro" id="IPR023997">
    <property type="entry name" value="TonB-dep_OMP_SusC/RagA_CS"/>
</dbReference>
<dbReference type="AlphaFoldDB" id="A0A1H0CMZ0"/>
<dbReference type="SUPFAM" id="SSF49464">
    <property type="entry name" value="Carboxypeptidase regulatory domain-like"/>
    <property type="match status" value="1"/>
</dbReference>
<dbReference type="InterPro" id="IPR000531">
    <property type="entry name" value="Beta-barrel_TonB"/>
</dbReference>
<name>A0A1H0CMZ0_9SPHI</name>
<evidence type="ECO:0000259" key="4">
    <source>
        <dbReference type="Pfam" id="PF07715"/>
    </source>
</evidence>
<dbReference type="GO" id="GO:0009279">
    <property type="term" value="C:cell outer membrane"/>
    <property type="evidence" value="ECO:0007669"/>
    <property type="project" value="UniProtKB-SubCell"/>
</dbReference>
<dbReference type="InterPro" id="IPR039426">
    <property type="entry name" value="TonB-dep_rcpt-like"/>
</dbReference>
<organism evidence="5 6">
    <name type="scientific">Pedobacter steynii</name>
    <dbReference type="NCBI Taxonomy" id="430522"/>
    <lineage>
        <taxon>Bacteria</taxon>
        <taxon>Pseudomonadati</taxon>
        <taxon>Bacteroidota</taxon>
        <taxon>Sphingobacteriia</taxon>
        <taxon>Sphingobacteriales</taxon>
        <taxon>Sphingobacteriaceae</taxon>
        <taxon>Pedobacter</taxon>
    </lineage>
</organism>
<comment type="subcellular location">
    <subcellularLocation>
        <location evidence="1">Cell outer membrane</location>
        <topology evidence="1">Multi-pass membrane protein</topology>
    </subcellularLocation>
</comment>
<evidence type="ECO:0000256" key="2">
    <source>
        <dbReference type="RuleBase" id="RU003357"/>
    </source>
</evidence>
<dbReference type="InterPro" id="IPR008969">
    <property type="entry name" value="CarboxyPept-like_regulatory"/>
</dbReference>
<dbReference type="InterPro" id="IPR023996">
    <property type="entry name" value="TonB-dep_OMP_SusC/RagA"/>
</dbReference>
<evidence type="ECO:0000313" key="5">
    <source>
        <dbReference type="EMBL" id="SDN59193.1"/>
    </source>
</evidence>
<protein>
    <submittedName>
        <fullName evidence="5">TonB-linked outer membrane protein, SusC/RagA family</fullName>
    </submittedName>
</protein>
<keyword evidence="1 2" id="KW-0472">Membrane</keyword>
<feature type="domain" description="TonB-dependent receptor-like beta-barrel" evidence="3">
    <location>
        <begin position="497"/>
        <end position="972"/>
    </location>
</feature>
<evidence type="ECO:0000259" key="3">
    <source>
        <dbReference type="Pfam" id="PF00593"/>
    </source>
</evidence>
<dbReference type="Gene3D" id="2.170.130.10">
    <property type="entry name" value="TonB-dependent receptor, plug domain"/>
    <property type="match status" value="1"/>
</dbReference>
<sequence length="1121" mass="123783">MNKIYFTQGWPGIRSLSKLIVIMKIAFFIVLVTCLNVSAKVFSQEKLSIDVKNIQLQRALQIIERKSSYRFVYSPTEGPFDKLVSIQTSRAPIAEVLNALFSGTSLDFSLENNLITIVKRGNRLPDFIVTGTVTDSLGVALPGVTVTVKGIKGIGTSTDVSGKFSLKVPENSILSFSLLGFGQLEMQAVPGSPMKVVLRTANNNLDEVVIQAYGTTTKRKTTSAISTLDMKNVASLPVQSINDAVAGRLPGVIVTASSGAPGSKSSISIRGGGTPLFVIDDVIRSANDFANINPNDIQEYSILKDAAATALYGVSAANGVVIVTTKRGKEGQTSINYSYNQVFSRPAIFPEKISAYEQAVALNRLYADEGKSPFRSPADLEKVRTGSDPLNFPNTDWQKLTMKNFAPEMRHDLSLTSGTKQLTYYASLSHFDQGTILKTDNNYNKRTTFRLNATSELDQLHLKVTAGIDGFIEKNSVPIAGYSGVYSHIQNRAASQLAVNEFGLPSPQPDNPVRELDPLSGYNRVTAKVFNSNLGLEYSAPFLEGLKIKANGAYTTYNNFRKIWNYLAPAYGIGSKTPINSAPPSLTNEQGQGATLTLQGYLTYNKTFGDHSIDFTSVFERQIDDYSIVSGTRKNYQIIYDQIIAGPTVDASTGGGEGEKRRAAVLARLKYSYKSKYTVEGSIRRDGDYLFPPGNQWGTFYAASANYLISEESFMQSLKERHIIDFLKLRGSYGQLGDKKDIANNNDEIAPFQYVPAYGLNANAWVINGNLVQGSSEPGTLPRNQYSWQTIGSRNLGLELGTLNDRLTAGFDYFYTRRKGFVASDPRFSSTLGIGLPLVNVAGAAYRTEGYDFSVSWASTLRRLTYKIGFNFTRSNTLWERHPLDSDAAIKNPYTRRTNTAGDFFDNGLHSLGYYTDNSQLLTGARFDASNVAAGDLRYFDANGDGRITADDYRQIGDSSFPRTNYGVTFDLGYKGFSFNMVVQGSGNRDRYIGNAVQGSDLQNQFFYDFQTDYWRPDNTDARFPRAVSGTSVNGNNNFQRTDAWLIKSKYIRLKYVQLGYDFKQSLLKNGPFQQLRLFVSGTNLLTSSKSQDYFLDPESNTNNYDYPIQRTFAIGLTAGF</sequence>
<comment type="similarity">
    <text evidence="1 2">Belongs to the TonB-dependent receptor family.</text>
</comment>
<dbReference type="Pfam" id="PF00593">
    <property type="entry name" value="TonB_dep_Rec_b-barrel"/>
    <property type="match status" value="1"/>
</dbReference>
<feature type="domain" description="TonB-dependent receptor plug" evidence="4">
    <location>
        <begin position="218"/>
        <end position="320"/>
    </location>
</feature>
<reference evidence="6" key="1">
    <citation type="submission" date="2016-10" db="EMBL/GenBank/DDBJ databases">
        <authorList>
            <person name="Varghese N."/>
            <person name="Submissions S."/>
        </authorList>
    </citation>
    <scope>NUCLEOTIDE SEQUENCE [LARGE SCALE GENOMIC DNA]</scope>
    <source>
        <strain evidence="6">DSM 19110</strain>
    </source>
</reference>
<keyword evidence="1" id="KW-0813">Transport</keyword>
<evidence type="ECO:0000313" key="6">
    <source>
        <dbReference type="Proteomes" id="UP000183200"/>
    </source>
</evidence>
<dbReference type="OrthoDB" id="9768177at2"/>
<keyword evidence="2" id="KW-0798">TonB box</keyword>
<accession>A0A1H0CMZ0</accession>